<gene>
    <name evidence="3" type="ORF">SAMN05660976_03030</name>
</gene>
<name>A0A1H7S3R6_9ACTN</name>
<dbReference type="GO" id="GO:0006506">
    <property type="term" value="P:GPI anchor biosynthetic process"/>
    <property type="evidence" value="ECO:0007669"/>
    <property type="project" value="TreeGrafter"/>
</dbReference>
<evidence type="ECO:0000313" key="3">
    <source>
        <dbReference type="EMBL" id="SEL67008.1"/>
    </source>
</evidence>
<feature type="transmembrane region" description="Helical" evidence="1">
    <location>
        <begin position="172"/>
        <end position="192"/>
    </location>
</feature>
<dbReference type="STRING" id="46177.SAMN05660976_03030"/>
<dbReference type="SUPFAM" id="SSF56219">
    <property type="entry name" value="DNase I-like"/>
    <property type="match status" value="1"/>
</dbReference>
<feature type="transmembrane region" description="Helical" evidence="1">
    <location>
        <begin position="255"/>
        <end position="273"/>
    </location>
</feature>
<keyword evidence="3" id="KW-0255">Endonuclease</keyword>
<protein>
    <submittedName>
        <fullName evidence="3">Metal-dependent hydrolase, endonuclease/exonuclease/phosphatase family</fullName>
    </submittedName>
</protein>
<dbReference type="GO" id="GO:0004519">
    <property type="term" value="F:endonuclease activity"/>
    <property type="evidence" value="ECO:0007669"/>
    <property type="project" value="UniProtKB-KW"/>
</dbReference>
<evidence type="ECO:0000313" key="4">
    <source>
        <dbReference type="Proteomes" id="UP000198953"/>
    </source>
</evidence>
<evidence type="ECO:0000259" key="2">
    <source>
        <dbReference type="Pfam" id="PF03372"/>
    </source>
</evidence>
<dbReference type="InterPro" id="IPR051916">
    <property type="entry name" value="GPI-anchor_lipid_remodeler"/>
</dbReference>
<feature type="transmembrane region" description="Helical" evidence="1">
    <location>
        <begin position="66"/>
        <end position="83"/>
    </location>
</feature>
<proteinExistence type="predicted"/>
<dbReference type="Gene3D" id="3.60.10.10">
    <property type="entry name" value="Endonuclease/exonuclease/phosphatase"/>
    <property type="match status" value="1"/>
</dbReference>
<keyword evidence="1" id="KW-1133">Transmembrane helix</keyword>
<dbReference type="RefSeq" id="WP_091100913.1">
    <property type="nucleotide sequence ID" value="NZ_FOBF01000006.1"/>
</dbReference>
<keyword evidence="1" id="KW-0472">Membrane</keyword>
<feature type="transmembrane region" description="Helical" evidence="1">
    <location>
        <begin position="204"/>
        <end position="223"/>
    </location>
</feature>
<feature type="transmembrane region" description="Helical" evidence="1">
    <location>
        <begin position="285"/>
        <end position="305"/>
    </location>
</feature>
<feature type="transmembrane region" description="Helical" evidence="1">
    <location>
        <begin position="230"/>
        <end position="249"/>
    </location>
</feature>
<keyword evidence="3" id="KW-0378">Hydrolase</keyword>
<dbReference type="Proteomes" id="UP000198953">
    <property type="component" value="Unassembled WGS sequence"/>
</dbReference>
<dbReference type="InterPro" id="IPR036691">
    <property type="entry name" value="Endo/exonu/phosph_ase_sf"/>
</dbReference>
<dbReference type="AlphaFoldDB" id="A0A1H7S3R6"/>
<feature type="transmembrane region" description="Helical" evidence="1">
    <location>
        <begin position="7"/>
        <end position="32"/>
    </location>
</feature>
<keyword evidence="3" id="KW-0540">Nuclease</keyword>
<feature type="transmembrane region" description="Helical" evidence="1">
    <location>
        <begin position="144"/>
        <end position="160"/>
    </location>
</feature>
<keyword evidence="4" id="KW-1185">Reference proteome</keyword>
<dbReference type="OrthoDB" id="155529at2"/>
<dbReference type="EMBL" id="FOBF01000006">
    <property type="protein sequence ID" value="SEL67008.1"/>
    <property type="molecule type" value="Genomic_DNA"/>
</dbReference>
<dbReference type="InterPro" id="IPR005135">
    <property type="entry name" value="Endo/exonuclease/phosphatase"/>
</dbReference>
<sequence length="629" mass="64673">MTIPRGHAVMLAIGVMLLLDVLRVFLPSLITLFGRAGETPPELMGLYAAAWFVLPFLALLVKPGRALAAGAAGLVLARLLLQAGVAQLHVAAAGVSAGLVLLYGCARTLPRAAVLPGLMGGLAASSAVHFLLDGVDLVWRDGPLPWLGALALCGAFLLQVRPGDARDLAPSSAWFLAGPVTMLVCMASTGWTKPAEGPAGAWEGVLGVGLVLLALTAATALSAGPGQPRVLHTAWSVLTVVFAVLFTLPSWSGNGSVAAMLILGTGSVLPAAARPAARPGSARRPGLAVLCGMLVFLVAVFLYYAAYDTDLGFPNGLVVIGVAVLVTGTSLAAALRRGVPPAAPPGRRPWRLPAAALAVSALAAGLAYRPAPPVRAASGDTIRLITYNIRMGFGLDGRLSLDAIASWAAAQRPDVVLLSEVDRGWLLNGGHDDLARIARGLGMRYHFAPAADSLWGDALLTDLPVKSVHSHELGRHGYPTGAQAQAIVLDVGGRELGIVNTHLQSPPGQAAEAAAIARGLAAGLPAEQADRPDEAAPGARRRPVLLAGDLNTRPGDPEMAVLESAGLRDPLVALGDPPTSPADAPSERIDHVLIGEGLTAVSAQAPRLPYSDHLPVLTTLRLTSLDQEG</sequence>
<organism evidence="3 4">
    <name type="scientific">Nonomuraea pusilla</name>
    <dbReference type="NCBI Taxonomy" id="46177"/>
    <lineage>
        <taxon>Bacteria</taxon>
        <taxon>Bacillati</taxon>
        <taxon>Actinomycetota</taxon>
        <taxon>Actinomycetes</taxon>
        <taxon>Streptosporangiales</taxon>
        <taxon>Streptosporangiaceae</taxon>
        <taxon>Nonomuraea</taxon>
    </lineage>
</organism>
<accession>A0A1H7S3R6</accession>
<keyword evidence="1" id="KW-0812">Transmembrane</keyword>
<feature type="domain" description="Endonuclease/exonuclease/phosphatase" evidence="2">
    <location>
        <begin position="385"/>
        <end position="613"/>
    </location>
</feature>
<feature type="transmembrane region" description="Helical" evidence="1">
    <location>
        <begin position="350"/>
        <end position="368"/>
    </location>
</feature>
<feature type="transmembrane region" description="Helical" evidence="1">
    <location>
        <begin position="44"/>
        <end position="61"/>
    </location>
</feature>
<reference evidence="3 4" key="1">
    <citation type="submission" date="2016-10" db="EMBL/GenBank/DDBJ databases">
        <authorList>
            <person name="de Groot N.N."/>
        </authorList>
    </citation>
    <scope>NUCLEOTIDE SEQUENCE [LARGE SCALE GENOMIC DNA]</scope>
    <source>
        <strain evidence="3 4">DSM 43357</strain>
    </source>
</reference>
<evidence type="ECO:0000256" key="1">
    <source>
        <dbReference type="SAM" id="Phobius"/>
    </source>
</evidence>
<dbReference type="PANTHER" id="PTHR14859:SF15">
    <property type="entry name" value="ENDONUCLEASE_EXONUCLEASE_PHOSPHATASE DOMAIN-CONTAINING PROTEIN"/>
    <property type="match status" value="1"/>
</dbReference>
<dbReference type="GO" id="GO:0004527">
    <property type="term" value="F:exonuclease activity"/>
    <property type="evidence" value="ECO:0007669"/>
    <property type="project" value="UniProtKB-KW"/>
</dbReference>
<dbReference type="Pfam" id="PF03372">
    <property type="entry name" value="Exo_endo_phos"/>
    <property type="match status" value="1"/>
</dbReference>
<feature type="transmembrane region" description="Helical" evidence="1">
    <location>
        <begin position="113"/>
        <end position="132"/>
    </location>
</feature>
<feature type="transmembrane region" description="Helical" evidence="1">
    <location>
        <begin position="317"/>
        <end position="338"/>
    </location>
</feature>
<dbReference type="GO" id="GO:0016020">
    <property type="term" value="C:membrane"/>
    <property type="evidence" value="ECO:0007669"/>
    <property type="project" value="GOC"/>
</dbReference>
<keyword evidence="3" id="KW-0269">Exonuclease</keyword>
<feature type="transmembrane region" description="Helical" evidence="1">
    <location>
        <begin position="89"/>
        <end position="106"/>
    </location>
</feature>
<dbReference type="PANTHER" id="PTHR14859">
    <property type="entry name" value="CALCOFLUOR WHITE HYPERSENSITIVE PROTEIN PRECURSOR"/>
    <property type="match status" value="1"/>
</dbReference>